<evidence type="ECO:0000256" key="4">
    <source>
        <dbReference type="PROSITE-ProRule" id="PRU00409"/>
    </source>
</evidence>
<accession>A0ABY7VZL8</accession>
<dbReference type="PANTHER" id="PTHR48095">
    <property type="entry name" value="PYRUVATE CARBOXYLASE SUBUNIT A"/>
    <property type="match status" value="1"/>
</dbReference>
<evidence type="ECO:0000259" key="6">
    <source>
        <dbReference type="PROSITE" id="PS50979"/>
    </source>
</evidence>
<feature type="domain" description="Biotin carboxylation" evidence="6">
    <location>
        <begin position="23"/>
        <end position="507"/>
    </location>
</feature>
<evidence type="ECO:0000256" key="2">
    <source>
        <dbReference type="ARBA" id="ARBA00022741"/>
    </source>
</evidence>
<name>A0ABY7VZL8_9BACT</name>
<dbReference type="Pfam" id="PF02785">
    <property type="entry name" value="Biotin_carb_C"/>
    <property type="match status" value="1"/>
</dbReference>
<dbReference type="InterPro" id="IPR005479">
    <property type="entry name" value="CPAse_ATP-bd"/>
</dbReference>
<dbReference type="PROSITE" id="PS50979">
    <property type="entry name" value="BC"/>
    <property type="match status" value="1"/>
</dbReference>
<dbReference type="InterPro" id="IPR011764">
    <property type="entry name" value="Biotin_carboxylation_dom"/>
</dbReference>
<dbReference type="InterPro" id="IPR005482">
    <property type="entry name" value="Biotin_COase_C"/>
</dbReference>
<dbReference type="Proteomes" id="UP001214250">
    <property type="component" value="Chromosome 2"/>
</dbReference>
<evidence type="ECO:0000313" key="8">
    <source>
        <dbReference type="Proteomes" id="UP001214250"/>
    </source>
</evidence>
<dbReference type="Gene3D" id="3.30.470.20">
    <property type="entry name" value="ATP-grasp fold, B domain"/>
    <property type="match status" value="1"/>
</dbReference>
<dbReference type="PANTHER" id="PTHR48095:SF4">
    <property type="entry name" value="BIOTIN CARBOXYL CARRIER PROTEIN OF ACETYL-COA CARBOXYLASE"/>
    <property type="match status" value="1"/>
</dbReference>
<evidence type="ECO:0000313" key="7">
    <source>
        <dbReference type="EMBL" id="WDE98650.1"/>
    </source>
</evidence>
<dbReference type="InterPro" id="IPR011761">
    <property type="entry name" value="ATP-grasp"/>
</dbReference>
<dbReference type="SUPFAM" id="SSF51246">
    <property type="entry name" value="Rudiment single hybrid motif"/>
    <property type="match status" value="1"/>
</dbReference>
<dbReference type="EMBL" id="CP117812">
    <property type="protein sequence ID" value="WDE98650.1"/>
    <property type="molecule type" value="Genomic_DNA"/>
</dbReference>
<evidence type="ECO:0000259" key="5">
    <source>
        <dbReference type="PROSITE" id="PS50975"/>
    </source>
</evidence>
<dbReference type="InterPro" id="IPR005481">
    <property type="entry name" value="BC-like_N"/>
</dbReference>
<dbReference type="SUPFAM" id="SSF56059">
    <property type="entry name" value="Glutathione synthetase ATP-binding domain-like"/>
    <property type="match status" value="1"/>
</dbReference>
<evidence type="ECO:0000256" key="3">
    <source>
        <dbReference type="ARBA" id="ARBA00022840"/>
    </source>
</evidence>
<dbReference type="PROSITE" id="PS50975">
    <property type="entry name" value="ATP_GRASP"/>
    <property type="match status" value="1"/>
</dbReference>
<feature type="domain" description="ATP-grasp" evidence="5">
    <location>
        <begin position="167"/>
        <end position="374"/>
    </location>
</feature>
<dbReference type="InterPro" id="IPR011054">
    <property type="entry name" value="Rudment_hybrid_motif"/>
</dbReference>
<dbReference type="SUPFAM" id="SSF52440">
    <property type="entry name" value="PreATP-grasp domain"/>
    <property type="match status" value="1"/>
</dbReference>
<dbReference type="SMART" id="SM00878">
    <property type="entry name" value="Biotin_carb_C"/>
    <property type="match status" value="1"/>
</dbReference>
<dbReference type="InterPro" id="IPR016185">
    <property type="entry name" value="PreATP-grasp_dom_sf"/>
</dbReference>
<protein>
    <submittedName>
        <fullName evidence="7">Biotin carboxylase N-terminal domain-containing protein</fullName>
    </submittedName>
</protein>
<dbReference type="Pfam" id="PF00289">
    <property type="entry name" value="Biotin_carb_N"/>
    <property type="match status" value="1"/>
</dbReference>
<dbReference type="PROSITE" id="PS00867">
    <property type="entry name" value="CPSASE_2"/>
    <property type="match status" value="1"/>
</dbReference>
<keyword evidence="2 4" id="KW-0547">Nucleotide-binding</keyword>
<keyword evidence="8" id="KW-1185">Reference proteome</keyword>
<proteinExistence type="predicted"/>
<organism evidence="7 8">
    <name type="scientific">Lentisphaera profundi</name>
    <dbReference type="NCBI Taxonomy" id="1658616"/>
    <lineage>
        <taxon>Bacteria</taxon>
        <taxon>Pseudomonadati</taxon>
        <taxon>Lentisphaerota</taxon>
        <taxon>Lentisphaeria</taxon>
        <taxon>Lentisphaerales</taxon>
        <taxon>Lentisphaeraceae</taxon>
        <taxon>Lentisphaera</taxon>
    </lineage>
</organism>
<sequence length="545" mass="61424">MSYHADTVHGESIRITGHIPEDKPCFVISCNRGEIAADTLRAAKEIMKPHVLTATLHTAGDAQYPYVEQSEYHICIGPDNFTPEQVAAGRAKTPYMDIPTLLTACGIVRKIGEDLFGKDGFKIGVHPGYGMLSEEPEFAKAIVDEGYIFIGPGEKTQAMMGPKDNARDLAIESGLQVVPGAGDIRTVEDALKAHKKMITDSPELADRRFRLKAVAGGGGRGQIIFKGAEELPAKFEEVQNISYALGWPSHFVMELNIEVSRHYEIQLFKDLTFYGRECTLMRSSQKEIEEFLAPESLMDTDPIAAKQVEKMLLAAPKLARLCDLDSVSTLECIYDEESQNLYFLEMNTRIQVEHPVTNLATGIDLLRSQILYGFGAPITLKQEDVEFRGHSIEARITNLDPYSKTYGPMGGKTIERYLPPKRTDRMRHYGYVNSGNTLTSFDPMFAKLLGRGHDRQEAIEALFRALSEFIVEGPAFRHNIPHQLFVICHPKFLERDYNSETMDEIRELFLEKFVPFFDEKFGKENRYHSPIVADAVNLFYGQHFH</sequence>
<dbReference type="Pfam" id="PF02786">
    <property type="entry name" value="CPSase_L_D2"/>
    <property type="match status" value="1"/>
</dbReference>
<keyword evidence="1" id="KW-0436">Ligase</keyword>
<gene>
    <name evidence="7" type="ORF">PQO03_12465</name>
</gene>
<dbReference type="InterPro" id="IPR051602">
    <property type="entry name" value="ACC_Biotin_Carboxylase"/>
</dbReference>
<dbReference type="RefSeq" id="WP_274153521.1">
    <property type="nucleotide sequence ID" value="NZ_CP117812.1"/>
</dbReference>
<evidence type="ECO:0000256" key="1">
    <source>
        <dbReference type="ARBA" id="ARBA00022598"/>
    </source>
</evidence>
<keyword evidence="3 4" id="KW-0067">ATP-binding</keyword>
<reference evidence="7 8" key="1">
    <citation type="submission" date="2023-02" db="EMBL/GenBank/DDBJ databases">
        <title>Genome sequence of Lentisphaera profundi SAORIC-696.</title>
        <authorList>
            <person name="Kim e."/>
            <person name="Cho J.-C."/>
            <person name="Choi A."/>
            <person name="Kang I."/>
        </authorList>
    </citation>
    <scope>NUCLEOTIDE SEQUENCE [LARGE SCALE GENOMIC DNA]</scope>
    <source>
        <strain evidence="7 8">SAORIC-696</strain>
    </source>
</reference>